<evidence type="ECO:0000256" key="3">
    <source>
        <dbReference type="ARBA" id="ARBA00010299"/>
    </source>
</evidence>
<keyword evidence="14" id="KW-0966">Cell projection</keyword>
<protein>
    <recommendedName>
        <fullName evidence="4">Flagellar motor switch protein FliG</fullName>
    </recommendedName>
</protein>
<evidence type="ECO:0000313" key="15">
    <source>
        <dbReference type="Proteomes" id="UP000022447"/>
    </source>
</evidence>
<evidence type="ECO:0000256" key="6">
    <source>
        <dbReference type="ARBA" id="ARBA00022500"/>
    </source>
</evidence>
<dbReference type="InterPro" id="IPR032779">
    <property type="entry name" value="FliG_M"/>
</dbReference>
<keyword evidence="8" id="KW-0472">Membrane</keyword>
<evidence type="ECO:0000256" key="7">
    <source>
        <dbReference type="ARBA" id="ARBA00022779"/>
    </source>
</evidence>
<evidence type="ECO:0000256" key="4">
    <source>
        <dbReference type="ARBA" id="ARBA00021870"/>
    </source>
</evidence>
<accession>X7EK65</accession>
<dbReference type="Proteomes" id="UP000022447">
    <property type="component" value="Unassembled WGS sequence"/>
</dbReference>
<evidence type="ECO:0000256" key="5">
    <source>
        <dbReference type="ARBA" id="ARBA00022475"/>
    </source>
</evidence>
<dbReference type="GO" id="GO:0005886">
    <property type="term" value="C:plasma membrane"/>
    <property type="evidence" value="ECO:0007669"/>
    <property type="project" value="UniProtKB-SubCell"/>
</dbReference>
<feature type="domain" description="Flagellar motor switch protein FliG C-terminal" evidence="11">
    <location>
        <begin position="242"/>
        <end position="348"/>
    </location>
</feature>
<dbReference type="STRING" id="1449350.OCH239_00220"/>
<dbReference type="Pfam" id="PF14841">
    <property type="entry name" value="FliG_M"/>
    <property type="match status" value="1"/>
</dbReference>
<dbReference type="eggNOG" id="COG1536">
    <property type="taxonomic scope" value="Bacteria"/>
</dbReference>
<evidence type="ECO:0000256" key="2">
    <source>
        <dbReference type="ARBA" id="ARBA00004413"/>
    </source>
</evidence>
<organism evidence="14 15">
    <name type="scientific">Roseivivax halodurans JCM 10272</name>
    <dbReference type="NCBI Taxonomy" id="1449350"/>
    <lineage>
        <taxon>Bacteria</taxon>
        <taxon>Pseudomonadati</taxon>
        <taxon>Pseudomonadota</taxon>
        <taxon>Alphaproteobacteria</taxon>
        <taxon>Rhodobacterales</taxon>
        <taxon>Roseobacteraceae</taxon>
        <taxon>Roseivivax</taxon>
    </lineage>
</organism>
<dbReference type="GO" id="GO:0009425">
    <property type="term" value="C:bacterial-type flagellum basal body"/>
    <property type="evidence" value="ECO:0007669"/>
    <property type="project" value="UniProtKB-SubCell"/>
</dbReference>
<comment type="caution">
    <text evidence="14">The sequence shown here is derived from an EMBL/GenBank/DDBJ whole genome shotgun (WGS) entry which is preliminary data.</text>
</comment>
<keyword evidence="9" id="KW-0975">Bacterial flagellum</keyword>
<feature type="domain" description="Flagellar motor switch protein FliG middle" evidence="12">
    <location>
        <begin position="141"/>
        <end position="214"/>
    </location>
</feature>
<dbReference type="GO" id="GO:0003774">
    <property type="term" value="F:cytoskeletal motor activity"/>
    <property type="evidence" value="ECO:0007669"/>
    <property type="project" value="InterPro"/>
</dbReference>
<dbReference type="Pfam" id="PF14842">
    <property type="entry name" value="FliG_N"/>
    <property type="match status" value="1"/>
</dbReference>
<evidence type="ECO:0000256" key="8">
    <source>
        <dbReference type="ARBA" id="ARBA00023136"/>
    </source>
</evidence>
<keyword evidence="5" id="KW-1003">Cell membrane</keyword>
<evidence type="ECO:0000259" key="11">
    <source>
        <dbReference type="Pfam" id="PF01706"/>
    </source>
</evidence>
<keyword evidence="6" id="KW-0145">Chemotaxis</keyword>
<dbReference type="InterPro" id="IPR000090">
    <property type="entry name" value="Flg_Motor_Flig"/>
</dbReference>
<evidence type="ECO:0000256" key="1">
    <source>
        <dbReference type="ARBA" id="ARBA00004117"/>
    </source>
</evidence>
<dbReference type="PANTHER" id="PTHR30534">
    <property type="entry name" value="FLAGELLAR MOTOR SWITCH PROTEIN FLIG"/>
    <property type="match status" value="1"/>
</dbReference>
<proteinExistence type="inferred from homology"/>
<comment type="function">
    <text evidence="10">FliG is one of three proteins (FliG, FliN, FliM) that forms the rotor-mounted switch complex (C ring), located at the base of the basal body. This complex interacts with the CheY and CheZ chemotaxis proteins, in addition to contacting components of the motor that determine the direction of flagellar rotation.</text>
</comment>
<dbReference type="EMBL" id="JALZ01000001">
    <property type="protein sequence ID" value="ETX16307.1"/>
    <property type="molecule type" value="Genomic_DNA"/>
</dbReference>
<dbReference type="PRINTS" id="PR00954">
    <property type="entry name" value="FLGMOTORFLIG"/>
</dbReference>
<keyword evidence="14" id="KW-0969">Cilium</keyword>
<feature type="domain" description="Flagellar motor switch protein FliG N-terminal" evidence="13">
    <location>
        <begin position="30"/>
        <end position="129"/>
    </location>
</feature>
<keyword evidence="14" id="KW-0282">Flagellum</keyword>
<keyword evidence="7" id="KW-0283">Flagellar rotation</keyword>
<dbReference type="PANTHER" id="PTHR30534:SF0">
    <property type="entry name" value="FLAGELLAR MOTOR SWITCH PROTEIN FLIG"/>
    <property type="match status" value="1"/>
</dbReference>
<reference evidence="14 15" key="1">
    <citation type="submission" date="2014-01" db="EMBL/GenBank/DDBJ databases">
        <title>Roseivivax halodurans JCM 10272 Genome Sequencing.</title>
        <authorList>
            <person name="Lai Q."/>
            <person name="Li G."/>
            <person name="Shao Z."/>
        </authorList>
    </citation>
    <scope>NUCLEOTIDE SEQUENCE [LARGE SCALE GENOMIC DNA]</scope>
    <source>
        <strain evidence="14 15">JCM 10272</strain>
    </source>
</reference>
<dbReference type="InterPro" id="IPR011002">
    <property type="entry name" value="FliG_a-hlx"/>
</dbReference>
<dbReference type="InterPro" id="IPR028263">
    <property type="entry name" value="FliG_N"/>
</dbReference>
<comment type="subcellular location">
    <subcellularLocation>
        <location evidence="1">Bacterial flagellum basal body</location>
    </subcellularLocation>
    <subcellularLocation>
        <location evidence="2">Cell membrane</location>
        <topology evidence="2">Peripheral membrane protein</topology>
        <orientation evidence="2">Cytoplasmic side</orientation>
    </subcellularLocation>
</comment>
<evidence type="ECO:0000313" key="14">
    <source>
        <dbReference type="EMBL" id="ETX16307.1"/>
    </source>
</evidence>
<gene>
    <name evidence="14" type="ORF">OCH239_00220</name>
</gene>
<comment type="similarity">
    <text evidence="3">Belongs to the FliG family.</text>
</comment>
<dbReference type="Gene3D" id="1.10.220.30">
    <property type="match status" value="3"/>
</dbReference>
<dbReference type="SUPFAM" id="SSF48029">
    <property type="entry name" value="FliG"/>
    <property type="match status" value="2"/>
</dbReference>
<dbReference type="GO" id="GO:0071973">
    <property type="term" value="P:bacterial-type flagellum-dependent cell motility"/>
    <property type="evidence" value="ECO:0007669"/>
    <property type="project" value="InterPro"/>
</dbReference>
<evidence type="ECO:0000256" key="10">
    <source>
        <dbReference type="ARBA" id="ARBA00025598"/>
    </source>
</evidence>
<keyword evidence="15" id="KW-1185">Reference proteome</keyword>
<evidence type="ECO:0000259" key="12">
    <source>
        <dbReference type="Pfam" id="PF14841"/>
    </source>
</evidence>
<dbReference type="AlphaFoldDB" id="X7EK65"/>
<dbReference type="GO" id="GO:0006935">
    <property type="term" value="P:chemotaxis"/>
    <property type="evidence" value="ECO:0007669"/>
    <property type="project" value="UniProtKB-KW"/>
</dbReference>
<evidence type="ECO:0000256" key="9">
    <source>
        <dbReference type="ARBA" id="ARBA00023143"/>
    </source>
</evidence>
<dbReference type="Pfam" id="PF01706">
    <property type="entry name" value="FliG_C"/>
    <property type="match status" value="1"/>
</dbReference>
<name>X7EK65_9RHOB</name>
<evidence type="ECO:0000259" key="13">
    <source>
        <dbReference type="Pfam" id="PF14842"/>
    </source>
</evidence>
<dbReference type="InterPro" id="IPR023087">
    <property type="entry name" value="Flg_Motor_Flig_C"/>
</dbReference>
<sequence>MRAAEDQTDMTQATFQRATLDAGNVPGKALVGPEKAAVLFLCLGEDRGTDLMKQLSKDEIRKISHAMAGLGVVPAPMVEEVMVDFGRAVAHGGSVIGSFSMAESMLRKVLPEDQVATILREIRGPLQERDLWARFSMLNETSIAGYLKSEHDQTAAAILSHVEPQTAASVLPLLGEERMLSIIERMVALDAVPQHMMKQIEEALQQDIASVAAQPTAGEKRRRMAELFNRLDIEMFEQLAPRLEERMPTAFPEIRARMFTFDDLVRIDPQGLVRVMRGVEGNTLPVALKGAKEDVAQKFFAALPQRSREMLQEELSVMGPMRARDVREAQSAMVTCARQLAAEDLIVLPLHDDEVMIQ</sequence>